<keyword evidence="1" id="KW-1133">Transmembrane helix</keyword>
<keyword evidence="1" id="KW-0472">Membrane</keyword>
<protein>
    <submittedName>
        <fullName evidence="2">Uncharacterized protein</fullName>
    </submittedName>
</protein>
<accession>A0A0L8V2Z1</accession>
<dbReference type="Proteomes" id="UP000036958">
    <property type="component" value="Unassembled WGS sequence"/>
</dbReference>
<comment type="caution">
    <text evidence="2">The sequence shown here is derived from an EMBL/GenBank/DDBJ whole genome shotgun (WGS) entry which is preliminary data.</text>
</comment>
<dbReference type="EMBL" id="LGIA01000222">
    <property type="protein sequence ID" value="KOH42592.1"/>
    <property type="molecule type" value="Genomic_DNA"/>
</dbReference>
<feature type="transmembrane region" description="Helical" evidence="1">
    <location>
        <begin position="12"/>
        <end position="33"/>
    </location>
</feature>
<keyword evidence="3" id="KW-1185">Reference proteome</keyword>
<keyword evidence="1" id="KW-0812">Transmembrane</keyword>
<name>A0A0L8V2Z1_9BACT</name>
<proteinExistence type="predicted"/>
<dbReference type="AlphaFoldDB" id="A0A0L8V2Z1"/>
<organism evidence="2 3">
    <name type="scientific">Sunxiuqinia dokdonensis</name>
    <dbReference type="NCBI Taxonomy" id="1409788"/>
    <lineage>
        <taxon>Bacteria</taxon>
        <taxon>Pseudomonadati</taxon>
        <taxon>Bacteroidota</taxon>
        <taxon>Bacteroidia</taxon>
        <taxon>Marinilabiliales</taxon>
        <taxon>Prolixibacteraceae</taxon>
        <taxon>Sunxiuqinia</taxon>
    </lineage>
</organism>
<reference evidence="3" key="1">
    <citation type="submission" date="2015-07" db="EMBL/GenBank/DDBJ databases">
        <title>Genome sequencing of Sunxiuqinia dokdonensis strain SK.</title>
        <authorList>
            <person name="Ahn S."/>
            <person name="Kim B.-C."/>
        </authorList>
    </citation>
    <scope>NUCLEOTIDE SEQUENCE [LARGE SCALE GENOMIC DNA]</scope>
    <source>
        <strain evidence="3">SK</strain>
    </source>
</reference>
<evidence type="ECO:0000256" key="1">
    <source>
        <dbReference type="SAM" id="Phobius"/>
    </source>
</evidence>
<gene>
    <name evidence="2" type="ORF">NC99_46000</name>
</gene>
<evidence type="ECO:0000313" key="2">
    <source>
        <dbReference type="EMBL" id="KOH42592.1"/>
    </source>
</evidence>
<sequence>MGFEFQNHRRGAKAQGGFLFLISYSMFLILFFLKKLSIPLVKTNGF</sequence>
<evidence type="ECO:0000313" key="3">
    <source>
        <dbReference type="Proteomes" id="UP000036958"/>
    </source>
</evidence>